<name>A0ABP9KD56_9NOCA</name>
<feature type="domain" description="DUF4185" evidence="2">
    <location>
        <begin position="200"/>
        <end position="345"/>
    </location>
</feature>
<accession>A0ABP9KD56</accession>
<proteinExistence type="predicted"/>
<reference evidence="4" key="1">
    <citation type="journal article" date="2019" name="Int. J. Syst. Evol. Microbiol.">
        <title>The Global Catalogue of Microorganisms (GCM) 10K type strain sequencing project: providing services to taxonomists for standard genome sequencing and annotation.</title>
        <authorList>
            <consortium name="The Broad Institute Genomics Platform"/>
            <consortium name="The Broad Institute Genome Sequencing Center for Infectious Disease"/>
            <person name="Wu L."/>
            <person name="Ma J."/>
        </authorList>
    </citation>
    <scope>NUCLEOTIDE SEQUENCE [LARGE SCALE GENOMIC DNA]</scope>
    <source>
        <strain evidence="4">JCM 18298</strain>
    </source>
</reference>
<evidence type="ECO:0000313" key="4">
    <source>
        <dbReference type="Proteomes" id="UP001500603"/>
    </source>
</evidence>
<keyword evidence="1" id="KW-0732">Signal</keyword>
<dbReference type="PROSITE" id="PS51257">
    <property type="entry name" value="PROKAR_LIPOPROTEIN"/>
    <property type="match status" value="1"/>
</dbReference>
<evidence type="ECO:0000313" key="3">
    <source>
        <dbReference type="EMBL" id="GAA5054797.1"/>
    </source>
</evidence>
<dbReference type="EMBL" id="BAABJM010000002">
    <property type="protein sequence ID" value="GAA5054797.1"/>
    <property type="molecule type" value="Genomic_DNA"/>
</dbReference>
<feature type="signal peptide" evidence="1">
    <location>
        <begin position="1"/>
        <end position="32"/>
    </location>
</feature>
<sequence>MPPRLHVLSRTRSLGTVVIVAAGLMVSCSEPAAVGGGAAAPVVDAARPLTCLDSALAHYADSGQGWTGGDSTWSAALSDGREVFAFSDTFLPPVTAPTRPSEAVFVHNSLVVRERDGRLSTLVGGSQDKPEAWLAPPDPSHWYWLGAVTVGDGALQVPVGEWRSVGPGAFDIEFVGSTLVRVAEHDLRQPVSMTPLPRTKAIQWGQWVQWEAPWTYVYGVETEGDDKHLHVARVAGTDLRQPLSFWTGTRWSDSEAESARVVDGVNSEVSVHRVSAGRYLLVTMAGDGLSDRMIGRYASTPTGPFGPATTLYITPETGASGSYRDPDIYTYNAHVHPEFSTATTLVISYNVNSFDTATDGDLYRDTGIYRPRFLTVTLSDSSAVASETATQPACL</sequence>
<protein>
    <recommendedName>
        <fullName evidence="2">DUF4185 domain-containing protein</fullName>
    </recommendedName>
</protein>
<evidence type="ECO:0000259" key="2">
    <source>
        <dbReference type="Pfam" id="PF13810"/>
    </source>
</evidence>
<feature type="chain" id="PRO_5045990015" description="DUF4185 domain-containing protein" evidence="1">
    <location>
        <begin position="33"/>
        <end position="395"/>
    </location>
</feature>
<gene>
    <name evidence="3" type="ORF">GCM10023318_30180</name>
</gene>
<organism evidence="3 4">
    <name type="scientific">Nocardia callitridis</name>
    <dbReference type="NCBI Taxonomy" id="648753"/>
    <lineage>
        <taxon>Bacteria</taxon>
        <taxon>Bacillati</taxon>
        <taxon>Actinomycetota</taxon>
        <taxon>Actinomycetes</taxon>
        <taxon>Mycobacteriales</taxon>
        <taxon>Nocardiaceae</taxon>
        <taxon>Nocardia</taxon>
    </lineage>
</organism>
<evidence type="ECO:0000256" key="1">
    <source>
        <dbReference type="SAM" id="SignalP"/>
    </source>
</evidence>
<dbReference type="Pfam" id="PF13810">
    <property type="entry name" value="DUF4185"/>
    <property type="match status" value="1"/>
</dbReference>
<dbReference type="InterPro" id="IPR025442">
    <property type="entry name" value="DUF4185"/>
</dbReference>
<keyword evidence="4" id="KW-1185">Reference proteome</keyword>
<comment type="caution">
    <text evidence="3">The sequence shown here is derived from an EMBL/GenBank/DDBJ whole genome shotgun (WGS) entry which is preliminary data.</text>
</comment>
<dbReference type="Proteomes" id="UP001500603">
    <property type="component" value="Unassembled WGS sequence"/>
</dbReference>
<dbReference type="RefSeq" id="WP_345495968.1">
    <property type="nucleotide sequence ID" value="NZ_BAABJM010000002.1"/>
</dbReference>